<evidence type="ECO:0000313" key="3">
    <source>
        <dbReference type="Proteomes" id="UP001602245"/>
    </source>
</evidence>
<organism evidence="2 3">
    <name type="scientific">Paractinoplanes globisporus</name>
    <dbReference type="NCBI Taxonomy" id="113565"/>
    <lineage>
        <taxon>Bacteria</taxon>
        <taxon>Bacillati</taxon>
        <taxon>Actinomycetota</taxon>
        <taxon>Actinomycetes</taxon>
        <taxon>Micromonosporales</taxon>
        <taxon>Micromonosporaceae</taxon>
        <taxon>Paractinoplanes</taxon>
    </lineage>
</organism>
<dbReference type="Proteomes" id="UP001602245">
    <property type="component" value="Unassembled WGS sequence"/>
</dbReference>
<reference evidence="2 3" key="1">
    <citation type="submission" date="2024-10" db="EMBL/GenBank/DDBJ databases">
        <title>The Natural Products Discovery Center: Release of the First 8490 Sequenced Strains for Exploring Actinobacteria Biosynthetic Diversity.</title>
        <authorList>
            <person name="Kalkreuter E."/>
            <person name="Kautsar S.A."/>
            <person name="Yang D."/>
            <person name="Bader C.D."/>
            <person name="Teijaro C.N."/>
            <person name="Fluegel L."/>
            <person name="Davis C.M."/>
            <person name="Simpson J.R."/>
            <person name="Lauterbach L."/>
            <person name="Steele A.D."/>
            <person name="Gui C."/>
            <person name="Meng S."/>
            <person name="Li G."/>
            <person name="Viehrig K."/>
            <person name="Ye F."/>
            <person name="Su P."/>
            <person name="Kiefer A.F."/>
            <person name="Nichols A."/>
            <person name="Cepeda A.J."/>
            <person name="Yan W."/>
            <person name="Fan B."/>
            <person name="Jiang Y."/>
            <person name="Adhikari A."/>
            <person name="Zheng C.-J."/>
            <person name="Schuster L."/>
            <person name="Cowan T.M."/>
            <person name="Smanski M.J."/>
            <person name="Chevrette M.G."/>
            <person name="De Carvalho L.P.S."/>
            <person name="Shen B."/>
        </authorList>
    </citation>
    <scope>NUCLEOTIDE SEQUENCE [LARGE SCALE GENOMIC DNA]</scope>
    <source>
        <strain evidence="2 3">NPDC000087</strain>
    </source>
</reference>
<name>A0ABW6WJS8_9ACTN</name>
<evidence type="ECO:0000313" key="2">
    <source>
        <dbReference type="EMBL" id="MFF5293283.1"/>
    </source>
</evidence>
<dbReference type="RefSeq" id="WP_157297164.1">
    <property type="nucleotide sequence ID" value="NZ_JBIAZU010000005.1"/>
</dbReference>
<comment type="caution">
    <text evidence="2">The sequence shown here is derived from an EMBL/GenBank/DDBJ whole genome shotgun (WGS) entry which is preliminary data.</text>
</comment>
<accession>A0ABW6WJS8</accession>
<proteinExistence type="predicted"/>
<feature type="region of interest" description="Disordered" evidence="1">
    <location>
        <begin position="15"/>
        <end position="38"/>
    </location>
</feature>
<evidence type="ECO:0000256" key="1">
    <source>
        <dbReference type="SAM" id="MobiDB-lite"/>
    </source>
</evidence>
<sequence length="101" mass="11542">MSAFFVEYKTIPDRDKARGKLQKQSQDARTLAPGATAPAEKNGRHYVEYAYPLTEGGVTRTVAGIWWDDAQTPIAAYLLAYWKDGLGERWEPMRDLWSRYA</sequence>
<protein>
    <submittedName>
        <fullName evidence="2">Uncharacterized protein</fullName>
    </submittedName>
</protein>
<keyword evidence="3" id="KW-1185">Reference proteome</keyword>
<dbReference type="EMBL" id="JBIAZU010000005">
    <property type="protein sequence ID" value="MFF5293283.1"/>
    <property type="molecule type" value="Genomic_DNA"/>
</dbReference>
<gene>
    <name evidence="2" type="ORF">ACFY35_27945</name>
</gene>